<evidence type="ECO:0000259" key="3">
    <source>
        <dbReference type="PROSITE" id="PS51253"/>
    </source>
</evidence>
<feature type="coiled-coil region" evidence="2">
    <location>
        <begin position="148"/>
        <end position="190"/>
    </location>
</feature>
<evidence type="ECO:0000313" key="4">
    <source>
        <dbReference type="EMBL" id="WAR02487.1"/>
    </source>
</evidence>
<dbReference type="Proteomes" id="UP001164746">
    <property type="component" value="Chromosome 4"/>
</dbReference>
<feature type="domain" description="HTH CENPB-type" evidence="3">
    <location>
        <begin position="1"/>
        <end position="53"/>
    </location>
</feature>
<keyword evidence="2" id="KW-0175">Coiled coil</keyword>
<evidence type="ECO:0000256" key="2">
    <source>
        <dbReference type="SAM" id="Coils"/>
    </source>
</evidence>
<gene>
    <name evidence="4" type="ORF">MAR_009045</name>
</gene>
<dbReference type="EMBL" id="CP111015">
    <property type="protein sequence ID" value="WAR02487.1"/>
    <property type="molecule type" value="Genomic_DNA"/>
</dbReference>
<protein>
    <recommendedName>
        <fullName evidence="3">HTH CENPB-type domain-containing protein</fullName>
    </recommendedName>
</protein>
<keyword evidence="1" id="KW-0238">DNA-binding</keyword>
<dbReference type="PROSITE" id="PS51253">
    <property type="entry name" value="HTH_CENPB"/>
    <property type="match status" value="1"/>
</dbReference>
<name>A0ABY7E0X9_MYAAR</name>
<proteinExistence type="predicted"/>
<evidence type="ECO:0000256" key="1">
    <source>
        <dbReference type="ARBA" id="ARBA00023125"/>
    </source>
</evidence>
<evidence type="ECO:0000313" key="5">
    <source>
        <dbReference type="Proteomes" id="UP001164746"/>
    </source>
</evidence>
<dbReference type="InterPro" id="IPR006600">
    <property type="entry name" value="HTH_CenpB_DNA-bd_dom"/>
</dbReference>
<organism evidence="4 5">
    <name type="scientific">Mya arenaria</name>
    <name type="common">Soft-shell clam</name>
    <dbReference type="NCBI Taxonomy" id="6604"/>
    <lineage>
        <taxon>Eukaryota</taxon>
        <taxon>Metazoa</taxon>
        <taxon>Spiralia</taxon>
        <taxon>Lophotrochozoa</taxon>
        <taxon>Mollusca</taxon>
        <taxon>Bivalvia</taxon>
        <taxon>Autobranchia</taxon>
        <taxon>Heteroconchia</taxon>
        <taxon>Euheterodonta</taxon>
        <taxon>Imparidentia</taxon>
        <taxon>Neoheterodontei</taxon>
        <taxon>Myida</taxon>
        <taxon>Myoidea</taxon>
        <taxon>Myidae</taxon>
        <taxon>Mya</taxon>
    </lineage>
</organism>
<reference evidence="4" key="1">
    <citation type="submission" date="2022-11" db="EMBL/GenBank/DDBJ databases">
        <title>Centuries of genome instability and evolution in soft-shell clam transmissible cancer (bioRxiv).</title>
        <authorList>
            <person name="Hart S.F.M."/>
            <person name="Yonemitsu M.A."/>
            <person name="Giersch R.M."/>
            <person name="Beal B.F."/>
            <person name="Arriagada G."/>
            <person name="Davis B.W."/>
            <person name="Ostrander E.A."/>
            <person name="Goff S.P."/>
            <person name="Metzger M.J."/>
        </authorList>
    </citation>
    <scope>NUCLEOTIDE SEQUENCE</scope>
    <source>
        <strain evidence="4">MELC-2E11</strain>
        <tissue evidence="4">Siphon/mantle</tissue>
    </source>
</reference>
<sequence>MAKRGFPLTIGQVTGFAWCIAKERGKGDVFKKTGPSKKWWRGFKQRHPELRLRRPDSLERGRVTMGNVHSIREYFTILKETLNANQLDEKPHLIFNCDEAAINLNKSAGQRVVVPSSQKHAHSVAAATNEHITVHCCVSATGGTIPPMEVQEELVEKENQKKEKEERIRRNKEERELKKIERAIAVAKKNKK</sequence>
<accession>A0ABY7E0X9</accession>
<keyword evidence="5" id="KW-1185">Reference proteome</keyword>